<gene>
    <name evidence="3" type="ORF">BE15_44150</name>
</gene>
<dbReference type="SUPFAM" id="SSF53098">
    <property type="entry name" value="Ribonuclease H-like"/>
    <property type="match status" value="1"/>
</dbReference>
<protein>
    <recommendedName>
        <fullName evidence="2">RNase H type-1 domain-containing protein</fullName>
    </recommendedName>
</protein>
<comment type="caution">
    <text evidence="3">The sequence shown here is derived from an EMBL/GenBank/DDBJ whole genome shotgun (WGS) entry which is preliminary data.</text>
</comment>
<dbReference type="EMBL" id="JEMA01000345">
    <property type="protein sequence ID" value="KYF71296.1"/>
    <property type="molecule type" value="Genomic_DNA"/>
</dbReference>
<dbReference type="PROSITE" id="PS50879">
    <property type="entry name" value="RNASE_H_1"/>
    <property type="match status" value="1"/>
</dbReference>
<evidence type="ECO:0000313" key="3">
    <source>
        <dbReference type="EMBL" id="KYF71296.1"/>
    </source>
</evidence>
<dbReference type="PROSITE" id="PS51257">
    <property type="entry name" value="PROKAR_LIPOPROTEIN"/>
    <property type="match status" value="1"/>
</dbReference>
<dbReference type="GO" id="GO:0004523">
    <property type="term" value="F:RNA-DNA hybrid ribonuclease activity"/>
    <property type="evidence" value="ECO:0007669"/>
    <property type="project" value="InterPro"/>
</dbReference>
<evidence type="ECO:0000259" key="2">
    <source>
        <dbReference type="PROSITE" id="PS50879"/>
    </source>
</evidence>
<dbReference type="Proteomes" id="UP000075260">
    <property type="component" value="Unassembled WGS sequence"/>
</dbReference>
<dbReference type="Gene3D" id="3.30.420.10">
    <property type="entry name" value="Ribonuclease H-like superfamily/Ribonuclease H"/>
    <property type="match status" value="1"/>
</dbReference>
<feature type="compositionally biased region" description="Basic residues" evidence="1">
    <location>
        <begin position="117"/>
        <end position="127"/>
    </location>
</feature>
<evidence type="ECO:0000313" key="4">
    <source>
        <dbReference type="Proteomes" id="UP000075260"/>
    </source>
</evidence>
<dbReference type="InterPro" id="IPR036397">
    <property type="entry name" value="RNaseH_sf"/>
</dbReference>
<proteinExistence type="predicted"/>
<feature type="region of interest" description="Disordered" evidence="1">
    <location>
        <begin position="114"/>
        <end position="151"/>
    </location>
</feature>
<dbReference type="GO" id="GO:0003676">
    <property type="term" value="F:nucleic acid binding"/>
    <property type="evidence" value="ECO:0007669"/>
    <property type="project" value="InterPro"/>
</dbReference>
<sequence length="151" mass="16721">MKSSLEAELAAIFAGLFVACRTWGARVGGVVVRTDCQAAIHLLTTDAVRPRTQNRWPGAMRLRAKILALVKERGIDLELRWVMGHQASNSVQAYLNRACDKLAAVARRGACEPPGARRWRRQRRSGRRGAGPDLERAADPGADLRPDILWK</sequence>
<feature type="compositionally biased region" description="Basic and acidic residues" evidence="1">
    <location>
        <begin position="133"/>
        <end position="151"/>
    </location>
</feature>
<accession>A0A150QUI5</accession>
<name>A0A150QUI5_SORCE</name>
<dbReference type="InterPro" id="IPR002156">
    <property type="entry name" value="RNaseH_domain"/>
</dbReference>
<reference evidence="3 4" key="1">
    <citation type="submission" date="2014-02" db="EMBL/GenBank/DDBJ databases">
        <title>The small core and large imbalanced accessory genome model reveals a collaborative survival strategy of Sorangium cellulosum strains in nature.</title>
        <authorList>
            <person name="Han K."/>
            <person name="Peng R."/>
            <person name="Blom J."/>
            <person name="Li Y.-Z."/>
        </authorList>
    </citation>
    <scope>NUCLEOTIDE SEQUENCE [LARGE SCALE GENOMIC DNA]</scope>
    <source>
        <strain evidence="3 4">So0008-312</strain>
    </source>
</reference>
<organism evidence="3 4">
    <name type="scientific">Sorangium cellulosum</name>
    <name type="common">Polyangium cellulosum</name>
    <dbReference type="NCBI Taxonomy" id="56"/>
    <lineage>
        <taxon>Bacteria</taxon>
        <taxon>Pseudomonadati</taxon>
        <taxon>Myxococcota</taxon>
        <taxon>Polyangia</taxon>
        <taxon>Polyangiales</taxon>
        <taxon>Polyangiaceae</taxon>
        <taxon>Sorangium</taxon>
    </lineage>
</organism>
<dbReference type="InterPro" id="IPR012337">
    <property type="entry name" value="RNaseH-like_sf"/>
</dbReference>
<evidence type="ECO:0000256" key="1">
    <source>
        <dbReference type="SAM" id="MobiDB-lite"/>
    </source>
</evidence>
<feature type="domain" description="RNase H type-1" evidence="2">
    <location>
        <begin position="1"/>
        <end position="108"/>
    </location>
</feature>
<dbReference type="AlphaFoldDB" id="A0A150QUI5"/>